<dbReference type="Proteomes" id="UP000798662">
    <property type="component" value="Chromosome 1"/>
</dbReference>
<keyword evidence="2" id="KW-1185">Reference proteome</keyword>
<organism evidence="1 2">
    <name type="scientific">Pyropia yezoensis</name>
    <name type="common">Susabi-nori</name>
    <name type="synonym">Porphyra yezoensis</name>
    <dbReference type="NCBI Taxonomy" id="2788"/>
    <lineage>
        <taxon>Eukaryota</taxon>
        <taxon>Rhodophyta</taxon>
        <taxon>Bangiophyceae</taxon>
        <taxon>Bangiales</taxon>
        <taxon>Bangiaceae</taxon>
        <taxon>Pyropia</taxon>
    </lineage>
</organism>
<sequence>MFSEETRHHLVRLVMHDHATVAFAARSLRVSTRSATRYLMYYRETGGAVHSDPAMWNRHCDNVRDDEQLRDAVLVAVEEHPEMFLDEMAAAVAHVAELVAPRLALTRVRAAGVFVMLLPPYSPDFNLIEDVFSVGSCWLRRYISPQQYNVWPLTTIDGMLSHITGDMCADFVRAAVRRYILYVR</sequence>
<evidence type="ECO:0000313" key="1">
    <source>
        <dbReference type="EMBL" id="KAK1861263.1"/>
    </source>
</evidence>
<accession>A0ACC3BTM6</accession>
<dbReference type="EMBL" id="CM020618">
    <property type="protein sequence ID" value="KAK1861263.1"/>
    <property type="molecule type" value="Genomic_DNA"/>
</dbReference>
<reference evidence="1" key="1">
    <citation type="submission" date="2019-11" db="EMBL/GenBank/DDBJ databases">
        <title>Nori genome reveals adaptations in red seaweeds to the harsh intertidal environment.</title>
        <authorList>
            <person name="Wang D."/>
            <person name="Mao Y."/>
        </authorList>
    </citation>
    <scope>NUCLEOTIDE SEQUENCE</scope>
    <source>
        <tissue evidence="1">Gametophyte</tissue>
    </source>
</reference>
<protein>
    <submittedName>
        <fullName evidence="1">Uncharacterized protein</fullName>
    </submittedName>
</protein>
<name>A0ACC3BTM6_PYRYE</name>
<gene>
    <name evidence="1" type="ORF">I4F81_003847</name>
</gene>
<comment type="caution">
    <text evidence="1">The sequence shown here is derived from an EMBL/GenBank/DDBJ whole genome shotgun (WGS) entry which is preliminary data.</text>
</comment>
<evidence type="ECO:0000313" key="2">
    <source>
        <dbReference type="Proteomes" id="UP000798662"/>
    </source>
</evidence>
<proteinExistence type="predicted"/>